<protein>
    <submittedName>
        <fullName evidence="2">Uncharacterized protein</fullName>
    </submittedName>
</protein>
<feature type="transmembrane region" description="Helical" evidence="1">
    <location>
        <begin position="30"/>
        <end position="48"/>
    </location>
</feature>
<dbReference type="Proteomes" id="UP000015104">
    <property type="component" value="Unassembled WGS sequence"/>
</dbReference>
<keyword evidence="3" id="KW-1185">Reference proteome</keyword>
<keyword evidence="1" id="KW-0812">Transmembrane</keyword>
<evidence type="ECO:0000256" key="1">
    <source>
        <dbReference type="SAM" id="Phobius"/>
    </source>
</evidence>
<dbReference type="HOGENOM" id="CLU_1596616_0_0_1"/>
<dbReference type="EnsemblMetazoa" id="tetur28g02641.1">
    <property type="protein sequence ID" value="tetur28g02641.1"/>
    <property type="gene ID" value="tetur28g02641"/>
</dbReference>
<proteinExistence type="predicted"/>
<reference evidence="2" key="2">
    <citation type="submission" date="2015-06" db="UniProtKB">
        <authorList>
            <consortium name="EnsemblMetazoa"/>
        </authorList>
    </citation>
    <scope>IDENTIFICATION</scope>
</reference>
<sequence>MEAYFFVKLICRGAFGEIVASIRRNQDSEIPIHLASTYFLCTWLWTFSGEFLFKTLVKTQNSQNHNHTIRQFSTLFSQIAVFSFATYVLIDKNQILNANKTFVSILLNILNGPLAMLLIVIAFGANPSSFLPNKSYYLLYFLIAIRRPNNYLEGEHSMLLLYYINLI</sequence>
<feature type="transmembrane region" description="Helical" evidence="1">
    <location>
        <begin position="68"/>
        <end position="90"/>
    </location>
</feature>
<dbReference type="EMBL" id="CAEY01000740">
    <property type="status" value="NOT_ANNOTATED_CDS"/>
    <property type="molecule type" value="Genomic_DNA"/>
</dbReference>
<organism evidence="2 3">
    <name type="scientific">Tetranychus urticae</name>
    <name type="common">Two-spotted spider mite</name>
    <dbReference type="NCBI Taxonomy" id="32264"/>
    <lineage>
        <taxon>Eukaryota</taxon>
        <taxon>Metazoa</taxon>
        <taxon>Ecdysozoa</taxon>
        <taxon>Arthropoda</taxon>
        <taxon>Chelicerata</taxon>
        <taxon>Arachnida</taxon>
        <taxon>Acari</taxon>
        <taxon>Acariformes</taxon>
        <taxon>Trombidiformes</taxon>
        <taxon>Prostigmata</taxon>
        <taxon>Eleutherengona</taxon>
        <taxon>Raphignathae</taxon>
        <taxon>Tetranychoidea</taxon>
        <taxon>Tetranychidae</taxon>
        <taxon>Tetranychus</taxon>
    </lineage>
</organism>
<dbReference type="AlphaFoldDB" id="T1KZS5"/>
<reference evidence="3" key="1">
    <citation type="submission" date="2011-08" db="EMBL/GenBank/DDBJ databases">
        <authorList>
            <person name="Rombauts S."/>
        </authorList>
    </citation>
    <scope>NUCLEOTIDE SEQUENCE</scope>
    <source>
        <strain evidence="3">London</strain>
    </source>
</reference>
<evidence type="ECO:0000313" key="3">
    <source>
        <dbReference type="Proteomes" id="UP000015104"/>
    </source>
</evidence>
<keyword evidence="1" id="KW-1133">Transmembrane helix</keyword>
<keyword evidence="1" id="KW-0472">Membrane</keyword>
<evidence type="ECO:0000313" key="2">
    <source>
        <dbReference type="EnsemblMetazoa" id="tetur28g02641.1"/>
    </source>
</evidence>
<feature type="transmembrane region" description="Helical" evidence="1">
    <location>
        <begin position="102"/>
        <end position="125"/>
    </location>
</feature>
<accession>T1KZS5</accession>
<name>T1KZS5_TETUR</name>